<dbReference type="AlphaFoldDB" id="A0A0D0CK16"/>
<feature type="chain" id="PRO_5002208457" description="Extracellular membrane protein CFEM domain-containing protein" evidence="2">
    <location>
        <begin position="24"/>
        <end position="237"/>
    </location>
</feature>
<dbReference type="Proteomes" id="UP000053593">
    <property type="component" value="Unassembled WGS sequence"/>
</dbReference>
<feature type="region of interest" description="Disordered" evidence="1">
    <location>
        <begin position="190"/>
        <end position="212"/>
    </location>
</feature>
<protein>
    <recommendedName>
        <fullName evidence="5">Extracellular membrane protein CFEM domain-containing protein</fullName>
    </recommendedName>
</protein>
<organism evidence="3 4">
    <name type="scientific">Collybiopsis luxurians FD-317 M1</name>
    <dbReference type="NCBI Taxonomy" id="944289"/>
    <lineage>
        <taxon>Eukaryota</taxon>
        <taxon>Fungi</taxon>
        <taxon>Dikarya</taxon>
        <taxon>Basidiomycota</taxon>
        <taxon>Agaricomycotina</taxon>
        <taxon>Agaricomycetes</taxon>
        <taxon>Agaricomycetidae</taxon>
        <taxon>Agaricales</taxon>
        <taxon>Marasmiineae</taxon>
        <taxon>Omphalotaceae</taxon>
        <taxon>Collybiopsis</taxon>
        <taxon>Collybiopsis luxurians</taxon>
    </lineage>
</organism>
<gene>
    <name evidence="3" type="ORF">GYMLUDRAFT_47938</name>
</gene>
<evidence type="ECO:0000256" key="2">
    <source>
        <dbReference type="SAM" id="SignalP"/>
    </source>
</evidence>
<name>A0A0D0CK16_9AGAR</name>
<keyword evidence="4" id="KW-1185">Reference proteome</keyword>
<evidence type="ECO:0000313" key="4">
    <source>
        <dbReference type="Proteomes" id="UP000053593"/>
    </source>
</evidence>
<reference evidence="3 4" key="1">
    <citation type="submission" date="2014-04" db="EMBL/GenBank/DDBJ databases">
        <title>Evolutionary Origins and Diversification of the Mycorrhizal Mutualists.</title>
        <authorList>
            <consortium name="DOE Joint Genome Institute"/>
            <consortium name="Mycorrhizal Genomics Consortium"/>
            <person name="Kohler A."/>
            <person name="Kuo A."/>
            <person name="Nagy L.G."/>
            <person name="Floudas D."/>
            <person name="Copeland A."/>
            <person name="Barry K.W."/>
            <person name="Cichocki N."/>
            <person name="Veneault-Fourrey C."/>
            <person name="LaButti K."/>
            <person name="Lindquist E.A."/>
            <person name="Lipzen A."/>
            <person name="Lundell T."/>
            <person name="Morin E."/>
            <person name="Murat C."/>
            <person name="Riley R."/>
            <person name="Ohm R."/>
            <person name="Sun H."/>
            <person name="Tunlid A."/>
            <person name="Henrissat B."/>
            <person name="Grigoriev I.V."/>
            <person name="Hibbett D.S."/>
            <person name="Martin F."/>
        </authorList>
    </citation>
    <scope>NUCLEOTIDE SEQUENCE [LARGE SCALE GENOMIC DNA]</scope>
    <source>
        <strain evidence="3 4">FD-317 M1</strain>
    </source>
</reference>
<feature type="region of interest" description="Disordered" evidence="1">
    <location>
        <begin position="116"/>
        <end position="162"/>
    </location>
</feature>
<evidence type="ECO:0000256" key="1">
    <source>
        <dbReference type="SAM" id="MobiDB-lite"/>
    </source>
</evidence>
<dbReference type="OrthoDB" id="3030369at2759"/>
<feature type="compositionally biased region" description="Polar residues" evidence="1">
    <location>
        <begin position="121"/>
        <end position="133"/>
    </location>
</feature>
<proteinExistence type="predicted"/>
<evidence type="ECO:0008006" key="5">
    <source>
        <dbReference type="Google" id="ProtNLM"/>
    </source>
</evidence>
<feature type="compositionally biased region" description="Low complexity" evidence="1">
    <location>
        <begin position="134"/>
        <end position="162"/>
    </location>
</feature>
<keyword evidence="2" id="KW-0732">Signal</keyword>
<dbReference type="EMBL" id="KN834807">
    <property type="protein sequence ID" value="KIK55383.1"/>
    <property type="molecule type" value="Genomic_DNA"/>
</dbReference>
<dbReference type="HOGENOM" id="CLU_1366388_0_0_1"/>
<sequence length="237" mass="24207">MHRAFFVFLQIACFAFLARTSTGLPNGHGSFRVISIRQDSDIPTQCQSICDPVVSPLEDGTCTATPSVCCTNTFIQNLAGCFECVGNLSGTTNYSVPQTTVDAIFEECALEGINITDPTLPGQNSHRTLSGLPTSSTAHVSGSGSSSSHASSSSSSVTTTTPHQSTVTAVSFTPTPSNQVTVTSLLSSTTPAVASPSSPVSTSATTGSSNGGSPALACSWTVIMGLIGSSWALGLML</sequence>
<accession>A0A0D0CK16</accession>
<feature type="signal peptide" evidence="2">
    <location>
        <begin position="1"/>
        <end position="23"/>
    </location>
</feature>
<evidence type="ECO:0000313" key="3">
    <source>
        <dbReference type="EMBL" id="KIK55383.1"/>
    </source>
</evidence>